<evidence type="ECO:0008006" key="6">
    <source>
        <dbReference type="Google" id="ProtNLM"/>
    </source>
</evidence>
<dbReference type="SMART" id="SM00369">
    <property type="entry name" value="LRR_TYP"/>
    <property type="match status" value="3"/>
</dbReference>
<evidence type="ECO:0000313" key="5">
    <source>
        <dbReference type="Proteomes" id="UP000708208"/>
    </source>
</evidence>
<keyword evidence="3" id="KW-0812">Transmembrane</keyword>
<keyword evidence="2" id="KW-0677">Repeat</keyword>
<feature type="transmembrane region" description="Helical" evidence="3">
    <location>
        <begin position="296"/>
        <end position="313"/>
    </location>
</feature>
<dbReference type="Proteomes" id="UP000708208">
    <property type="component" value="Unassembled WGS sequence"/>
</dbReference>
<feature type="transmembrane region" description="Helical" evidence="3">
    <location>
        <begin position="255"/>
        <end position="276"/>
    </location>
</feature>
<dbReference type="Pfam" id="PF00560">
    <property type="entry name" value="LRR_1"/>
    <property type="match status" value="2"/>
</dbReference>
<evidence type="ECO:0000313" key="4">
    <source>
        <dbReference type="EMBL" id="CAG7815763.1"/>
    </source>
</evidence>
<dbReference type="SMART" id="SM00364">
    <property type="entry name" value="LRR_BAC"/>
    <property type="match status" value="3"/>
</dbReference>
<gene>
    <name evidence="4" type="ORF">AFUS01_LOCUS26421</name>
</gene>
<sequence length="347" mass="39374">MATLSKKQERSAKVLKPTLNHKENIHDLSCRQLKSLDITLVLAAYGSLSTVNLSNNLLVTLPDSFCRVMGHIQYLDLSNNRLQKLPENFGLLQKLHTLILYQNKLQTLPVSFGTLEKLRWLDIAANPWRVCMRKIFGEDVTQCAVVAKNVREFFFLVQNAAENCTEPGIDPAAEWEDSDTYSRRSSVRIGDADQVQTQDQLNDMTLDLLRETEESSTKYDSNAGDTNQTIHERLSFYRHQDMDMGKRLQRSPAPVSKTLAVACFMLILLAVSITTAFIRGPPKSLLKNGSMQSYEWIPSIVVDSLAWIFWCTFHPLQRIFPNSHIDSLSELLVTPRNPSVLNLMFGL</sequence>
<dbReference type="InterPro" id="IPR050216">
    <property type="entry name" value="LRR_domain-containing"/>
</dbReference>
<evidence type="ECO:0000256" key="1">
    <source>
        <dbReference type="ARBA" id="ARBA00022614"/>
    </source>
</evidence>
<dbReference type="AlphaFoldDB" id="A0A8J2L545"/>
<accession>A0A8J2L545</accession>
<keyword evidence="3" id="KW-0472">Membrane</keyword>
<dbReference type="PANTHER" id="PTHR48051">
    <property type="match status" value="1"/>
</dbReference>
<reference evidence="4" key="1">
    <citation type="submission" date="2021-06" db="EMBL/GenBank/DDBJ databases">
        <authorList>
            <person name="Hodson N. C."/>
            <person name="Mongue J. A."/>
            <person name="Jaron S. K."/>
        </authorList>
    </citation>
    <scope>NUCLEOTIDE SEQUENCE</scope>
</reference>
<dbReference type="EMBL" id="CAJVCH010352367">
    <property type="protein sequence ID" value="CAG7815763.1"/>
    <property type="molecule type" value="Genomic_DNA"/>
</dbReference>
<keyword evidence="5" id="KW-1185">Reference proteome</keyword>
<dbReference type="InterPro" id="IPR001611">
    <property type="entry name" value="Leu-rich_rpt"/>
</dbReference>
<keyword evidence="3" id="KW-1133">Transmembrane helix</keyword>
<dbReference type="PROSITE" id="PS51450">
    <property type="entry name" value="LRR"/>
    <property type="match status" value="1"/>
</dbReference>
<organism evidence="4 5">
    <name type="scientific">Allacma fusca</name>
    <dbReference type="NCBI Taxonomy" id="39272"/>
    <lineage>
        <taxon>Eukaryota</taxon>
        <taxon>Metazoa</taxon>
        <taxon>Ecdysozoa</taxon>
        <taxon>Arthropoda</taxon>
        <taxon>Hexapoda</taxon>
        <taxon>Collembola</taxon>
        <taxon>Symphypleona</taxon>
        <taxon>Sminthuridae</taxon>
        <taxon>Allacma</taxon>
    </lineage>
</organism>
<name>A0A8J2L545_9HEXA</name>
<comment type="caution">
    <text evidence="4">The sequence shown here is derived from an EMBL/GenBank/DDBJ whole genome shotgun (WGS) entry which is preliminary data.</text>
</comment>
<keyword evidence="1" id="KW-0433">Leucine-rich repeat</keyword>
<protein>
    <recommendedName>
        <fullName evidence="6">Leucine-rich repeat-containing protein</fullName>
    </recommendedName>
</protein>
<dbReference type="PANTHER" id="PTHR48051:SF1">
    <property type="entry name" value="RAS SUPPRESSOR PROTEIN 1"/>
    <property type="match status" value="1"/>
</dbReference>
<proteinExistence type="predicted"/>
<evidence type="ECO:0000256" key="3">
    <source>
        <dbReference type="SAM" id="Phobius"/>
    </source>
</evidence>
<dbReference type="OrthoDB" id="1394818at2759"/>
<dbReference type="GO" id="GO:0005737">
    <property type="term" value="C:cytoplasm"/>
    <property type="evidence" value="ECO:0007669"/>
    <property type="project" value="TreeGrafter"/>
</dbReference>
<dbReference type="InterPro" id="IPR003591">
    <property type="entry name" value="Leu-rich_rpt_typical-subtyp"/>
</dbReference>
<evidence type="ECO:0000256" key="2">
    <source>
        <dbReference type="ARBA" id="ARBA00022737"/>
    </source>
</evidence>